<reference evidence="4" key="1">
    <citation type="submission" date="2016-07" db="EMBL/GenBank/DDBJ databases">
        <title>De novo transcriptome assembly of four accessions of the metal hyperaccumulator plant Noccaea caerulescens.</title>
        <authorList>
            <person name="Blande D."/>
            <person name="Halimaa P."/>
            <person name="Tervahauta A.I."/>
            <person name="Aarts M.G."/>
            <person name="Karenlampi S.O."/>
        </authorList>
    </citation>
    <scope>NUCLEOTIDE SEQUENCE</scope>
</reference>
<dbReference type="PROSITE" id="PS01359">
    <property type="entry name" value="ZF_PHD_1"/>
    <property type="match status" value="1"/>
</dbReference>
<keyword evidence="3" id="KW-0862">Zinc</keyword>
<dbReference type="AlphaFoldDB" id="A0A1J3CQ80"/>
<gene>
    <name evidence="4" type="ORF">GA_TR3714_c2_g1_i1_g.13086</name>
</gene>
<organism evidence="4">
    <name type="scientific">Noccaea caerulescens</name>
    <name type="common">Alpine penny-cress</name>
    <name type="synonym">Thlaspi caerulescens</name>
    <dbReference type="NCBI Taxonomy" id="107243"/>
    <lineage>
        <taxon>Eukaryota</taxon>
        <taxon>Viridiplantae</taxon>
        <taxon>Streptophyta</taxon>
        <taxon>Embryophyta</taxon>
        <taxon>Tracheophyta</taxon>
        <taxon>Spermatophyta</taxon>
        <taxon>Magnoliopsida</taxon>
        <taxon>eudicotyledons</taxon>
        <taxon>Gunneridae</taxon>
        <taxon>Pentapetalae</taxon>
        <taxon>rosids</taxon>
        <taxon>malvids</taxon>
        <taxon>Brassicales</taxon>
        <taxon>Brassicaceae</taxon>
        <taxon>Coluteocarpeae</taxon>
        <taxon>Noccaea</taxon>
    </lineage>
</organism>
<evidence type="ECO:0000313" key="4">
    <source>
        <dbReference type="EMBL" id="JAU08710.1"/>
    </source>
</evidence>
<name>A0A1J3CQ80_NOCCA</name>
<evidence type="ECO:0000256" key="2">
    <source>
        <dbReference type="ARBA" id="ARBA00022771"/>
    </source>
</evidence>
<dbReference type="PANTHER" id="PTHR34451">
    <property type="entry name" value="PHD FINGER FAMILY PROTEIN"/>
    <property type="match status" value="1"/>
</dbReference>
<dbReference type="EMBL" id="GEVI01023610">
    <property type="protein sequence ID" value="JAU08710.1"/>
    <property type="molecule type" value="Transcribed_RNA"/>
</dbReference>
<sequence length="200" mass="21664">MNPEQNRRQCAVCEESEPSFIHTVSNNGVFRRLCTDCLLREHRKVFCPVCLDVFDGCLPPGDGITCLNCPSITHHSCSPPPPSSFAASSYVSSFTCPPCSDPNFSFFPKSHVQSSENDADGSGTLLDTKSAKALVAASKIAVVSMTDAAAKLKEEAVKKILDAKIAKMKAKDALGNLQDIVLREKASENSNLNKRKNSDR</sequence>
<evidence type="ECO:0000256" key="1">
    <source>
        <dbReference type="ARBA" id="ARBA00022723"/>
    </source>
</evidence>
<dbReference type="InterPro" id="IPR019786">
    <property type="entry name" value="Zinc_finger_PHD-type_CS"/>
</dbReference>
<proteinExistence type="predicted"/>
<keyword evidence="2" id="KW-0863">Zinc-finger</keyword>
<dbReference type="PANTHER" id="PTHR34451:SF7">
    <property type="entry name" value="PHD FINGER FAMILY PROTEIN"/>
    <property type="match status" value="1"/>
</dbReference>
<accession>A0A1J3CQ80</accession>
<keyword evidence="1" id="KW-0479">Metal-binding</keyword>
<dbReference type="GO" id="GO:0008270">
    <property type="term" value="F:zinc ion binding"/>
    <property type="evidence" value="ECO:0007669"/>
    <property type="project" value="UniProtKB-KW"/>
</dbReference>
<protein>
    <submittedName>
        <fullName evidence="4">Uncharacterized protein</fullName>
    </submittedName>
</protein>
<evidence type="ECO:0000256" key="3">
    <source>
        <dbReference type="ARBA" id="ARBA00022833"/>
    </source>
</evidence>